<proteinExistence type="predicted"/>
<name>A0A370I4U4_9NOCA</name>
<dbReference type="Proteomes" id="UP000254869">
    <property type="component" value="Unassembled WGS sequence"/>
</dbReference>
<dbReference type="RefSeq" id="WP_067999976.1">
    <property type="nucleotide sequence ID" value="NZ_QQBC01000005.1"/>
</dbReference>
<dbReference type="STRING" id="1210086.GCA_001613105_04117"/>
<dbReference type="EMBL" id="QQBC01000005">
    <property type="protein sequence ID" value="RDI65753.1"/>
    <property type="molecule type" value="Genomic_DNA"/>
</dbReference>
<comment type="caution">
    <text evidence="1">The sequence shown here is derived from an EMBL/GenBank/DDBJ whole genome shotgun (WGS) entry which is preliminary data.</text>
</comment>
<sequence length="131" mass="13453">MSNIATRVTGTYSGDSRAFVYADVSGQPGRASVTLDMSKFTAAQLAAGSLPSGIVLGKIDATGLYGPYDPAATDGRKVPAGFLWNAFTPTGTQEAAPLWFGPGAIKESKLPTGSGLDAGAKTALGAWFKFF</sequence>
<organism evidence="1 2">
    <name type="scientific">Nocardia pseudobrasiliensis</name>
    <dbReference type="NCBI Taxonomy" id="45979"/>
    <lineage>
        <taxon>Bacteria</taxon>
        <taxon>Bacillati</taxon>
        <taxon>Actinomycetota</taxon>
        <taxon>Actinomycetes</taxon>
        <taxon>Mycobacteriales</taxon>
        <taxon>Nocardiaceae</taxon>
        <taxon>Nocardia</taxon>
    </lineage>
</organism>
<reference evidence="1 2" key="1">
    <citation type="submission" date="2018-07" db="EMBL/GenBank/DDBJ databases">
        <title>Genomic Encyclopedia of Type Strains, Phase IV (KMG-IV): sequencing the most valuable type-strain genomes for metagenomic binning, comparative biology and taxonomic classification.</title>
        <authorList>
            <person name="Goeker M."/>
        </authorList>
    </citation>
    <scope>NUCLEOTIDE SEQUENCE [LARGE SCALE GENOMIC DNA]</scope>
    <source>
        <strain evidence="1 2">DSM 44290</strain>
    </source>
</reference>
<dbReference type="AlphaFoldDB" id="A0A370I4U4"/>
<keyword evidence="2" id="KW-1185">Reference proteome</keyword>
<protein>
    <submittedName>
        <fullName evidence="1">Bacteriophage lambda head decoration protein D</fullName>
    </submittedName>
</protein>
<evidence type="ECO:0000313" key="2">
    <source>
        <dbReference type="Proteomes" id="UP000254869"/>
    </source>
</evidence>
<dbReference type="Pfam" id="PF02924">
    <property type="entry name" value="HDPD"/>
    <property type="match status" value="1"/>
</dbReference>
<gene>
    <name evidence="1" type="ORF">DFR76_10568</name>
</gene>
<accession>A0A370I4U4</accession>
<evidence type="ECO:0000313" key="1">
    <source>
        <dbReference type="EMBL" id="RDI65753.1"/>
    </source>
</evidence>
<dbReference type="InterPro" id="IPR004195">
    <property type="entry name" value="Head_decoration_D"/>
</dbReference>